<evidence type="ECO:0000259" key="4">
    <source>
        <dbReference type="PROSITE" id="PS51462"/>
    </source>
</evidence>
<evidence type="ECO:0000256" key="2">
    <source>
        <dbReference type="PIRSR" id="PIRSR603564-1"/>
    </source>
</evidence>
<feature type="domain" description="Nudix hydrolase" evidence="4">
    <location>
        <begin position="1"/>
        <end position="143"/>
    </location>
</feature>
<feature type="binding site" evidence="3">
    <location>
        <position position="55"/>
    </location>
    <ligand>
        <name>Mg(2+)</name>
        <dbReference type="ChEBI" id="CHEBI:18420"/>
    </ligand>
</feature>
<dbReference type="GO" id="GO:0006167">
    <property type="term" value="P:AMP biosynthetic process"/>
    <property type="evidence" value="ECO:0007669"/>
    <property type="project" value="TreeGrafter"/>
</dbReference>
<dbReference type="Pfam" id="PF00293">
    <property type="entry name" value="NUDIX"/>
    <property type="match status" value="1"/>
</dbReference>
<dbReference type="Gene3D" id="3.90.79.10">
    <property type="entry name" value="Nucleoside Triphosphate Pyrophosphohydrolase"/>
    <property type="match status" value="1"/>
</dbReference>
<dbReference type="InterPro" id="IPR020084">
    <property type="entry name" value="NUDIX_hydrolase_CS"/>
</dbReference>
<evidence type="ECO:0000313" key="6">
    <source>
        <dbReference type="Proteomes" id="UP000660708"/>
    </source>
</evidence>
<dbReference type="PROSITE" id="PS51462">
    <property type="entry name" value="NUDIX"/>
    <property type="match status" value="1"/>
</dbReference>
<organism evidence="5 6">
    <name type="scientific">Pseudoalteromonas peptidolytica F12-50-A1</name>
    <dbReference type="NCBI Taxonomy" id="1315280"/>
    <lineage>
        <taxon>Bacteria</taxon>
        <taxon>Pseudomonadati</taxon>
        <taxon>Pseudomonadota</taxon>
        <taxon>Gammaproteobacteria</taxon>
        <taxon>Alteromonadales</taxon>
        <taxon>Pseudoalteromonadaceae</taxon>
        <taxon>Pseudoalteromonas</taxon>
    </lineage>
</organism>
<keyword evidence="6" id="KW-1185">Reference proteome</keyword>
<dbReference type="EMBL" id="AQHF01000033">
    <property type="protein sequence ID" value="MBE0348365.1"/>
    <property type="molecule type" value="Genomic_DNA"/>
</dbReference>
<dbReference type="NCBIfam" id="NF006961">
    <property type="entry name" value="PRK09438.1"/>
    <property type="match status" value="1"/>
</dbReference>
<gene>
    <name evidence="5" type="primary">nudB</name>
    <name evidence="5" type="ORF">PPEP_b0069</name>
</gene>
<dbReference type="PANTHER" id="PTHR21340:SF0">
    <property type="entry name" value="BIS(5'-NUCLEOSYL)-TETRAPHOSPHATASE [ASYMMETRICAL]"/>
    <property type="match status" value="1"/>
</dbReference>
<proteinExistence type="predicted"/>
<evidence type="ECO:0000256" key="3">
    <source>
        <dbReference type="PIRSR" id="PIRSR603564-2"/>
    </source>
</evidence>
<dbReference type="PRINTS" id="PR01404">
    <property type="entry name" value="NPPPHYDRLASE"/>
</dbReference>
<dbReference type="InterPro" id="IPR051325">
    <property type="entry name" value="Nudix_hydrolase_domain"/>
</dbReference>
<protein>
    <submittedName>
        <fullName evidence="5">dATP pyrophosphohydrolase</fullName>
    </submittedName>
</protein>
<dbReference type="InterPro" id="IPR015797">
    <property type="entry name" value="NUDIX_hydrolase-like_dom_sf"/>
</dbReference>
<name>A0A8I0MYQ0_9GAMM</name>
<dbReference type="GO" id="GO:0006754">
    <property type="term" value="P:ATP biosynthetic process"/>
    <property type="evidence" value="ECO:0007669"/>
    <property type="project" value="TreeGrafter"/>
</dbReference>
<feature type="binding site" evidence="3">
    <location>
        <position position="114"/>
    </location>
    <ligand>
        <name>Mg(2+)</name>
        <dbReference type="ChEBI" id="CHEBI:18420"/>
    </ligand>
</feature>
<dbReference type="RefSeq" id="WP_125251686.1">
    <property type="nucleotide sequence ID" value="NZ_AQHF01000033.1"/>
</dbReference>
<evidence type="ECO:0000313" key="5">
    <source>
        <dbReference type="EMBL" id="MBE0348365.1"/>
    </source>
</evidence>
<feature type="binding site" evidence="2">
    <location>
        <position position="132"/>
    </location>
    <ligand>
        <name>substrate</name>
    </ligand>
</feature>
<feature type="binding site" evidence="3">
    <location>
        <position position="51"/>
    </location>
    <ligand>
        <name>Mg(2+)</name>
        <dbReference type="ChEBI" id="CHEBI:18420"/>
    </ligand>
</feature>
<keyword evidence="3" id="KW-0460">Magnesium</keyword>
<dbReference type="InterPro" id="IPR003564">
    <property type="entry name" value="DHNTPase"/>
</dbReference>
<dbReference type="GO" id="GO:0008828">
    <property type="term" value="F:dATP diphosphatase activity"/>
    <property type="evidence" value="ECO:0007669"/>
    <property type="project" value="InterPro"/>
</dbReference>
<dbReference type="GO" id="GO:0004081">
    <property type="term" value="F:bis(5'-nucleosyl)-tetraphosphatase (asymmetrical) activity"/>
    <property type="evidence" value="ECO:0007669"/>
    <property type="project" value="TreeGrafter"/>
</dbReference>
<feature type="binding site" evidence="2">
    <location>
        <position position="35"/>
    </location>
    <ligand>
        <name>substrate</name>
    </ligand>
</feature>
<feature type="binding site" evidence="2">
    <location>
        <position position="24"/>
    </location>
    <ligand>
        <name>substrate</name>
    </ligand>
</feature>
<dbReference type="Proteomes" id="UP000660708">
    <property type="component" value="Unassembled WGS sequence"/>
</dbReference>
<reference evidence="5 6" key="1">
    <citation type="submission" date="2015-06" db="EMBL/GenBank/DDBJ databases">
        <title>Genome sequence of Pseudoalteromonas peptidolytica.</title>
        <authorList>
            <person name="Xie B.-B."/>
            <person name="Rong J.-C."/>
            <person name="Qin Q.-L."/>
            <person name="Zhang Y.-Z."/>
        </authorList>
    </citation>
    <scope>NUCLEOTIDE SEQUENCE [LARGE SCALE GENOMIC DNA]</scope>
    <source>
        <strain evidence="5 6">F12-50-A1</strain>
    </source>
</reference>
<accession>A0A8I0MYQ0</accession>
<keyword evidence="3" id="KW-0479">Metal-binding</keyword>
<dbReference type="PROSITE" id="PS00893">
    <property type="entry name" value="NUDIX_BOX"/>
    <property type="match status" value="1"/>
</dbReference>
<keyword evidence="1 5" id="KW-0378">Hydrolase</keyword>
<comment type="cofactor">
    <cofactor evidence="3">
        <name>Mg(2+)</name>
        <dbReference type="ChEBI" id="CHEBI:18420"/>
    </cofactor>
    <text evidence="3">Binds 1 Mg(2+) ion per subunit.</text>
</comment>
<sequence>MLRKPFSVLVVIYNELEQFLLLQRADDPDFWQSVTGGIDHDELPIETAYRELKEETGIDAKALGIEIHAHHKTNRYQIRPQWLHRYEPGVTLNTEYVFSVQVPSNTPIQLAKDEHTDFVWLDKQQACERAWSPSNKEEIQAITIVEPQKC</sequence>
<dbReference type="GO" id="GO:0046656">
    <property type="term" value="P:folic acid biosynthetic process"/>
    <property type="evidence" value="ECO:0007669"/>
    <property type="project" value="InterPro"/>
</dbReference>
<comment type="caution">
    <text evidence="5">The sequence shown here is derived from an EMBL/GenBank/DDBJ whole genome shotgun (WGS) entry which is preliminary data.</text>
</comment>
<dbReference type="GO" id="GO:0046872">
    <property type="term" value="F:metal ion binding"/>
    <property type="evidence" value="ECO:0007669"/>
    <property type="project" value="UniProtKB-KW"/>
</dbReference>
<dbReference type="InterPro" id="IPR000086">
    <property type="entry name" value="NUDIX_hydrolase_dom"/>
</dbReference>
<evidence type="ECO:0000256" key="1">
    <source>
        <dbReference type="ARBA" id="ARBA00022801"/>
    </source>
</evidence>
<dbReference type="SUPFAM" id="SSF55811">
    <property type="entry name" value="Nudix"/>
    <property type="match status" value="1"/>
</dbReference>
<dbReference type="PANTHER" id="PTHR21340">
    <property type="entry name" value="DIADENOSINE 5,5-P1,P4-TETRAPHOSPHATE PYROPHOSPHOHYDROLASE MUTT"/>
    <property type="match status" value="1"/>
</dbReference>
<dbReference type="GO" id="GO:0019177">
    <property type="term" value="F:dihydroneopterin triphosphate pyrophosphohydrolase activity"/>
    <property type="evidence" value="ECO:0007669"/>
    <property type="project" value="InterPro"/>
</dbReference>
<dbReference type="AlphaFoldDB" id="A0A8I0MYQ0"/>
<dbReference type="CDD" id="cd04664">
    <property type="entry name" value="NUDIX_DHNTPase_like"/>
    <property type="match status" value="1"/>
</dbReference>